<proteinExistence type="predicted"/>
<feature type="chain" id="PRO_5047407896" evidence="1">
    <location>
        <begin position="24"/>
        <end position="265"/>
    </location>
</feature>
<dbReference type="EMBL" id="JAFKCS010000005">
    <property type="protein sequence ID" value="MBN7819730.1"/>
    <property type="molecule type" value="Genomic_DNA"/>
</dbReference>
<dbReference type="Proteomes" id="UP000663992">
    <property type="component" value="Unassembled WGS sequence"/>
</dbReference>
<dbReference type="InterPro" id="IPR036777">
    <property type="entry name" value="Channel_Tsx-like_sf"/>
</dbReference>
<comment type="caution">
    <text evidence="2">The sequence shown here is derived from an EMBL/GenBank/DDBJ whole genome shotgun (WGS) entry which is preliminary data.</text>
</comment>
<reference evidence="2 3" key="1">
    <citation type="submission" date="2021-03" db="EMBL/GenBank/DDBJ databases">
        <title>novel species isolated from a fishpond in China.</title>
        <authorList>
            <person name="Lu H."/>
            <person name="Cai Z."/>
        </authorList>
    </citation>
    <scope>NUCLEOTIDE SEQUENCE [LARGE SCALE GENOMIC DNA]</scope>
    <source>
        <strain evidence="2 3">Y57</strain>
    </source>
</reference>
<keyword evidence="1" id="KW-0732">Signal</keyword>
<dbReference type="Gene3D" id="2.40.230.20">
    <property type="entry name" value="Nucleoside-specific channel-forming protein, Tsx-like"/>
    <property type="match status" value="1"/>
</dbReference>
<evidence type="ECO:0000313" key="3">
    <source>
        <dbReference type="Proteomes" id="UP000663992"/>
    </source>
</evidence>
<organism evidence="2 3">
    <name type="scientific">Bowmanella yangjiangensis</name>
    <dbReference type="NCBI Taxonomy" id="2811230"/>
    <lineage>
        <taxon>Bacteria</taxon>
        <taxon>Pseudomonadati</taxon>
        <taxon>Pseudomonadota</taxon>
        <taxon>Gammaproteobacteria</taxon>
        <taxon>Alteromonadales</taxon>
        <taxon>Alteromonadaceae</taxon>
        <taxon>Bowmanella</taxon>
    </lineage>
</organism>
<feature type="signal peptide" evidence="1">
    <location>
        <begin position="1"/>
        <end position="23"/>
    </location>
</feature>
<keyword evidence="3" id="KW-1185">Reference proteome</keyword>
<protein>
    <submittedName>
        <fullName evidence="2">Nucleoside-binding protein</fullName>
    </submittedName>
</protein>
<name>A0ABS3CTV4_9ALTE</name>
<dbReference type="RefSeq" id="WP_206593535.1">
    <property type="nucleotide sequence ID" value="NZ_JAFKCS010000005.1"/>
</dbReference>
<evidence type="ECO:0000256" key="1">
    <source>
        <dbReference type="SAM" id="SignalP"/>
    </source>
</evidence>
<evidence type="ECO:0000313" key="2">
    <source>
        <dbReference type="EMBL" id="MBN7819730.1"/>
    </source>
</evidence>
<accession>A0ABS3CTV4</accession>
<sequence length="265" mass="29990">MKIKSKMILLMLFISLGPISALAENWSMTEIHFTNGNLTNPFSNSVDKSSTNIVTFQYVNDWDFGDSFVMFDYIFDGDNDGFNDNEIYHESYFNFSSKKILGVDYGTGAVKDIGVFAGINISADANVVKYLPGLRVSWDVPGFLFINTDAGFYIDDSKGVNKGGAPKQKNSKYFDISWAYPFSIGEQLFSLEGHVEYITGRTDETGGYASDWLLLQPQLRWDVGNILLSKKDKLFMGFEFQYWKNKLGVNGESDKLAQFLVVWRL</sequence>
<gene>
    <name evidence="2" type="ORF">J0A65_07630</name>
</gene>
<dbReference type="SUPFAM" id="SSF111364">
    <property type="entry name" value="Tsx-like channel"/>
    <property type="match status" value="1"/>
</dbReference>